<sequence>MRIVFISNPAFVGISPFPTGKKKKEHRSALFTLLQWPFARPQQVSQLSDNFSNNTRANGTAAFADCEAQTFVHCDWVDQGNNHFDVVAWHYHLNAFWQLN</sequence>
<dbReference type="AlphaFoldDB" id="A0AAX3J1I5"/>
<dbReference type="Proteomes" id="UP000433737">
    <property type="component" value="Unassembled WGS sequence"/>
</dbReference>
<name>A0AAX3J1I5_9GAMM</name>
<accession>A0AAX3J1I5</accession>
<proteinExistence type="predicted"/>
<gene>
    <name evidence="1" type="ORF">PANT111_130076</name>
</gene>
<reference evidence="1 2" key="1">
    <citation type="submission" date="2019-10" db="EMBL/GenBank/DDBJ databases">
        <authorList>
            <person name="Karimi E."/>
        </authorList>
    </citation>
    <scope>NUCLEOTIDE SEQUENCE [LARGE SCALE GENOMIC DNA]</scope>
    <source>
        <strain evidence="1">Pantoea sp. 111</strain>
    </source>
</reference>
<evidence type="ECO:0000313" key="1">
    <source>
        <dbReference type="EMBL" id="VXB21977.1"/>
    </source>
</evidence>
<organism evidence="1 2">
    <name type="scientific">Pantoea brenneri</name>
    <dbReference type="NCBI Taxonomy" id="472694"/>
    <lineage>
        <taxon>Bacteria</taxon>
        <taxon>Pseudomonadati</taxon>
        <taxon>Pseudomonadota</taxon>
        <taxon>Gammaproteobacteria</taxon>
        <taxon>Enterobacterales</taxon>
        <taxon>Erwiniaceae</taxon>
        <taxon>Pantoea</taxon>
    </lineage>
</organism>
<evidence type="ECO:0000313" key="2">
    <source>
        <dbReference type="Proteomes" id="UP000433737"/>
    </source>
</evidence>
<dbReference type="EMBL" id="CABWMH010000005">
    <property type="protein sequence ID" value="VXB21977.1"/>
    <property type="molecule type" value="Genomic_DNA"/>
</dbReference>
<protein>
    <submittedName>
        <fullName evidence="1">Uncharacterized protein</fullName>
    </submittedName>
</protein>
<comment type="caution">
    <text evidence="1">The sequence shown here is derived from an EMBL/GenBank/DDBJ whole genome shotgun (WGS) entry which is preliminary data.</text>
</comment>